<sequence length="199" mass="22352">MEAGNGQISVPPGFRFHPTDEELLYYYLRKKVSYEAIDLDVITEVDLNKLEPWDLKAQDEHLTSNSSTLFEQKQSFQPLYDCSTFESSMHLPQLLSPESVVHPPFLSPAGTGSLNRIDVQCSQNLLRLTPNGCGGTELIQQDRFTTDWSFLDKLLASHQGLDESKCNPSSQAVDVGHSSPRFPFHCLGVYETDALKFPK</sequence>
<keyword evidence="3" id="KW-0804">Transcription</keyword>
<evidence type="ECO:0000256" key="4">
    <source>
        <dbReference type="ARBA" id="ARBA00023242"/>
    </source>
</evidence>
<dbReference type="InterPro" id="IPR036093">
    <property type="entry name" value="NAC_dom_sf"/>
</dbReference>
<keyword evidence="4" id="KW-0539">Nucleus</keyword>
<reference evidence="6" key="1">
    <citation type="submission" date="2022-12" db="EMBL/GenBank/DDBJ databases">
        <title>Draft genome assemblies for two species of Escallonia (Escalloniales).</title>
        <authorList>
            <person name="Chanderbali A."/>
            <person name="Dervinis C."/>
            <person name="Anghel I."/>
            <person name="Soltis D."/>
            <person name="Soltis P."/>
            <person name="Zapata F."/>
        </authorList>
    </citation>
    <scope>NUCLEOTIDE SEQUENCE</scope>
    <source>
        <strain evidence="6">UCBG64.0493</strain>
        <tissue evidence="6">Leaf</tissue>
    </source>
</reference>
<comment type="caution">
    <text evidence="6">The sequence shown here is derived from an EMBL/GenBank/DDBJ whole genome shotgun (WGS) entry which is preliminary data.</text>
</comment>
<keyword evidence="7" id="KW-1185">Reference proteome</keyword>
<name>A0AA88UXF5_9ASTE</name>
<accession>A0AA88UXF5</accession>
<dbReference type="GO" id="GO:0003677">
    <property type="term" value="F:DNA binding"/>
    <property type="evidence" value="ECO:0007669"/>
    <property type="project" value="UniProtKB-KW"/>
</dbReference>
<dbReference type="PROSITE" id="PS51005">
    <property type="entry name" value="NAC"/>
    <property type="match status" value="1"/>
</dbReference>
<evidence type="ECO:0000256" key="2">
    <source>
        <dbReference type="ARBA" id="ARBA00023125"/>
    </source>
</evidence>
<feature type="domain" description="NAC" evidence="5">
    <location>
        <begin position="10"/>
        <end position="171"/>
    </location>
</feature>
<evidence type="ECO:0000256" key="1">
    <source>
        <dbReference type="ARBA" id="ARBA00023015"/>
    </source>
</evidence>
<dbReference type="Gene3D" id="2.170.150.80">
    <property type="entry name" value="NAC domain"/>
    <property type="match status" value="1"/>
</dbReference>
<dbReference type="EMBL" id="JAVXUP010004094">
    <property type="protein sequence ID" value="KAK2997605.1"/>
    <property type="molecule type" value="Genomic_DNA"/>
</dbReference>
<keyword evidence="2" id="KW-0238">DNA-binding</keyword>
<dbReference type="PANTHER" id="PTHR31744">
    <property type="entry name" value="PROTEIN CUP-SHAPED COTYLEDON 2-RELATED"/>
    <property type="match status" value="1"/>
</dbReference>
<evidence type="ECO:0000259" key="5">
    <source>
        <dbReference type="PROSITE" id="PS51005"/>
    </source>
</evidence>
<dbReference type="AlphaFoldDB" id="A0AA88UXF5"/>
<keyword evidence="1" id="KW-0805">Transcription regulation</keyword>
<dbReference type="PANTHER" id="PTHR31744:SF212">
    <property type="entry name" value="PROTEIN SOMBRERO-LIKE ISOFORM X2"/>
    <property type="match status" value="1"/>
</dbReference>
<proteinExistence type="predicted"/>
<evidence type="ECO:0000313" key="7">
    <source>
        <dbReference type="Proteomes" id="UP001188597"/>
    </source>
</evidence>
<dbReference type="InterPro" id="IPR003441">
    <property type="entry name" value="NAC-dom"/>
</dbReference>
<gene>
    <name evidence="6" type="ORF">RJ639_026553</name>
</gene>
<dbReference type="Proteomes" id="UP001188597">
    <property type="component" value="Unassembled WGS sequence"/>
</dbReference>
<protein>
    <recommendedName>
        <fullName evidence="5">NAC domain-containing protein</fullName>
    </recommendedName>
</protein>
<dbReference type="Pfam" id="PF02365">
    <property type="entry name" value="NAM"/>
    <property type="match status" value="1"/>
</dbReference>
<evidence type="ECO:0000256" key="3">
    <source>
        <dbReference type="ARBA" id="ARBA00023163"/>
    </source>
</evidence>
<dbReference type="GO" id="GO:0006355">
    <property type="term" value="P:regulation of DNA-templated transcription"/>
    <property type="evidence" value="ECO:0007669"/>
    <property type="project" value="InterPro"/>
</dbReference>
<organism evidence="6 7">
    <name type="scientific">Escallonia herrerae</name>
    <dbReference type="NCBI Taxonomy" id="1293975"/>
    <lineage>
        <taxon>Eukaryota</taxon>
        <taxon>Viridiplantae</taxon>
        <taxon>Streptophyta</taxon>
        <taxon>Embryophyta</taxon>
        <taxon>Tracheophyta</taxon>
        <taxon>Spermatophyta</taxon>
        <taxon>Magnoliopsida</taxon>
        <taxon>eudicotyledons</taxon>
        <taxon>Gunneridae</taxon>
        <taxon>Pentapetalae</taxon>
        <taxon>asterids</taxon>
        <taxon>campanulids</taxon>
        <taxon>Escalloniales</taxon>
        <taxon>Escalloniaceae</taxon>
        <taxon>Escallonia</taxon>
    </lineage>
</organism>
<dbReference type="SUPFAM" id="SSF101941">
    <property type="entry name" value="NAC domain"/>
    <property type="match status" value="1"/>
</dbReference>
<evidence type="ECO:0000313" key="6">
    <source>
        <dbReference type="EMBL" id="KAK2997605.1"/>
    </source>
</evidence>